<dbReference type="RefSeq" id="WP_012798954.1">
    <property type="nucleotide sequence ID" value="NC_013165.1"/>
</dbReference>
<dbReference type="EMBL" id="CP001684">
    <property type="protein sequence ID" value="ACV22852.1"/>
    <property type="molecule type" value="Genomic_DNA"/>
</dbReference>
<evidence type="ECO:0000259" key="4">
    <source>
        <dbReference type="PROSITE" id="PS51118"/>
    </source>
</evidence>
<dbReference type="PANTHER" id="PTHR33204">
    <property type="entry name" value="TRANSCRIPTIONAL REGULATOR, MARR FAMILY"/>
    <property type="match status" value="1"/>
</dbReference>
<dbReference type="eggNOG" id="COG1733">
    <property type="taxonomic scope" value="Bacteria"/>
</dbReference>
<sequence length="116" mass="12609">MAKTPEEAQELFAKVDAVVFATARADAQPNGCIVTMSSAEASRRSCLVACVSPTMLASSLREPEEDGLVVRTMYDTMPVKVEYCLSEAGESLVPILCKLRDWAVAYRPELYTAASE</sequence>
<dbReference type="SUPFAM" id="SSF46785">
    <property type="entry name" value="Winged helix' DNA-binding domain"/>
    <property type="match status" value="1"/>
</dbReference>
<evidence type="ECO:0000256" key="3">
    <source>
        <dbReference type="ARBA" id="ARBA00023163"/>
    </source>
</evidence>
<dbReference type="PROSITE" id="PS51118">
    <property type="entry name" value="HTH_HXLR"/>
    <property type="match status" value="1"/>
</dbReference>
<feature type="domain" description="HTH hxlR-type" evidence="4">
    <location>
        <begin position="2"/>
        <end position="111"/>
    </location>
</feature>
<evidence type="ECO:0000256" key="2">
    <source>
        <dbReference type="ARBA" id="ARBA00023125"/>
    </source>
</evidence>
<reference evidence="5 6" key="1">
    <citation type="journal article" date="2009" name="Stand. Genomic Sci.">
        <title>Complete genome sequence of Slackia heliotrinireducens type strain (RHS 1).</title>
        <authorList>
            <person name="Pukall R."/>
            <person name="Lapidus A."/>
            <person name="Nolan M."/>
            <person name="Copeland A."/>
            <person name="Glavina Del Rio T."/>
            <person name="Lucas S."/>
            <person name="Chen F."/>
            <person name="Tice H."/>
            <person name="Cheng J.F."/>
            <person name="Chertkov O."/>
            <person name="Bruce D."/>
            <person name="Goodwin L."/>
            <person name="Kuske C."/>
            <person name="Brettin T."/>
            <person name="Detter J.C."/>
            <person name="Han C."/>
            <person name="Pitluck S."/>
            <person name="Pati A."/>
            <person name="Mavrommatis K."/>
            <person name="Ivanova N."/>
            <person name="Ovchinnikova G."/>
            <person name="Chen A."/>
            <person name="Palaniappan K."/>
            <person name="Schneider S."/>
            <person name="Rohde M."/>
            <person name="Chain P."/>
            <person name="D'haeseleer P."/>
            <person name="Goker M."/>
            <person name="Bristow J."/>
            <person name="Eisen J.A."/>
            <person name="Markowitz V."/>
            <person name="Kyrpides N.C."/>
            <person name="Klenk H.P."/>
            <person name="Hugenholtz P."/>
        </authorList>
    </citation>
    <scope>NUCLEOTIDE SEQUENCE [LARGE SCALE GENOMIC DNA]</scope>
    <source>
        <strain evidence="6">ATCC 29202 / DSM 20476 / NCTC 11029 / RHS 1</strain>
    </source>
</reference>
<dbReference type="PANTHER" id="PTHR33204:SF29">
    <property type="entry name" value="TRANSCRIPTIONAL REGULATOR"/>
    <property type="match status" value="1"/>
</dbReference>
<protein>
    <submittedName>
        <fullName evidence="5">Predicted transcriptional regulator</fullName>
    </submittedName>
</protein>
<proteinExistence type="predicted"/>
<keyword evidence="3" id="KW-0804">Transcription</keyword>
<dbReference type="InterPro" id="IPR036388">
    <property type="entry name" value="WH-like_DNA-bd_sf"/>
</dbReference>
<dbReference type="Gene3D" id="1.10.10.10">
    <property type="entry name" value="Winged helix-like DNA-binding domain superfamily/Winged helix DNA-binding domain"/>
    <property type="match status" value="1"/>
</dbReference>
<gene>
    <name evidence="5" type="ordered locus">Shel_18340</name>
</gene>
<accession>C7N7G7</accession>
<dbReference type="Pfam" id="PF01638">
    <property type="entry name" value="HxlR"/>
    <property type="match status" value="1"/>
</dbReference>
<keyword evidence="1" id="KW-0805">Transcription regulation</keyword>
<evidence type="ECO:0000256" key="1">
    <source>
        <dbReference type="ARBA" id="ARBA00023015"/>
    </source>
</evidence>
<evidence type="ECO:0000313" key="6">
    <source>
        <dbReference type="Proteomes" id="UP000002026"/>
    </source>
</evidence>
<dbReference type="Proteomes" id="UP000002026">
    <property type="component" value="Chromosome"/>
</dbReference>
<organism evidence="5 6">
    <name type="scientific">Slackia heliotrinireducens (strain ATCC 29202 / DSM 20476 / NCTC 11029 / RHS 1)</name>
    <name type="common">Peptococcus heliotrinreducens</name>
    <dbReference type="NCBI Taxonomy" id="471855"/>
    <lineage>
        <taxon>Bacteria</taxon>
        <taxon>Bacillati</taxon>
        <taxon>Actinomycetota</taxon>
        <taxon>Coriobacteriia</taxon>
        <taxon>Eggerthellales</taxon>
        <taxon>Eggerthellaceae</taxon>
        <taxon>Slackia</taxon>
    </lineage>
</organism>
<dbReference type="HOGENOM" id="CLU_2095251_0_0_11"/>
<name>C7N7G7_SLAHD</name>
<dbReference type="STRING" id="471855.Shel_18340"/>
<keyword evidence="2" id="KW-0238">DNA-binding</keyword>
<dbReference type="AlphaFoldDB" id="C7N7G7"/>
<dbReference type="InterPro" id="IPR036390">
    <property type="entry name" value="WH_DNA-bd_sf"/>
</dbReference>
<keyword evidence="6" id="KW-1185">Reference proteome</keyword>
<evidence type="ECO:0000313" key="5">
    <source>
        <dbReference type="EMBL" id="ACV22852.1"/>
    </source>
</evidence>
<dbReference type="KEGG" id="shi:Shel_18340"/>
<dbReference type="GO" id="GO:0003677">
    <property type="term" value="F:DNA binding"/>
    <property type="evidence" value="ECO:0007669"/>
    <property type="project" value="UniProtKB-KW"/>
</dbReference>
<dbReference type="InterPro" id="IPR002577">
    <property type="entry name" value="HTH_HxlR"/>
</dbReference>